<dbReference type="InterPro" id="IPR011330">
    <property type="entry name" value="Glyco_hydro/deAcase_b/a-brl"/>
</dbReference>
<reference evidence="2 3" key="1">
    <citation type="journal article" date="2019" name="Nat. Microbiol.">
        <title>Mediterranean grassland soil C-N compound turnover is dependent on rainfall and depth, and is mediated by genomically divergent microorganisms.</title>
        <authorList>
            <person name="Diamond S."/>
            <person name="Andeer P.F."/>
            <person name="Li Z."/>
            <person name="Crits-Christoph A."/>
            <person name="Burstein D."/>
            <person name="Anantharaman K."/>
            <person name="Lane K.R."/>
            <person name="Thomas B.C."/>
            <person name="Pan C."/>
            <person name="Northen T.R."/>
            <person name="Banfield J.F."/>
        </authorList>
    </citation>
    <scope>NUCLEOTIDE SEQUENCE [LARGE SCALE GENOMIC DNA]</scope>
    <source>
        <strain evidence="2">WS_10</strain>
    </source>
</reference>
<dbReference type="Proteomes" id="UP000319836">
    <property type="component" value="Unassembled WGS sequence"/>
</dbReference>
<protein>
    <recommendedName>
        <fullName evidence="1">NodB homology domain-containing protein</fullName>
    </recommendedName>
</protein>
<dbReference type="EMBL" id="VBPA01000175">
    <property type="protein sequence ID" value="TMQ70814.1"/>
    <property type="molecule type" value="Genomic_DNA"/>
</dbReference>
<evidence type="ECO:0000313" key="3">
    <source>
        <dbReference type="Proteomes" id="UP000319836"/>
    </source>
</evidence>
<gene>
    <name evidence="2" type="ORF">E6K80_07330</name>
</gene>
<sequence length="298" mass="32621">MSRPLAVVSVDVDPVDLHLTGYGYKKVVPDPRAYTTALARLRDVFAGVGVRATFFVIGKDAAAHAGDLRALALEGHELASHSMTHPLPLASLPADRLCSEAEDSRLALERATGIDVLGFRAPNWDVSTRVLEALAAAGYRYDASIVPTLLLIPGRYLIALKSSDPAILALTPWPMALGRRPHVRVTAKGSIAVLPVSVTPGLVRFPLYHTTRYMVSMDRFRRQLDGFARRSEPLFYPLHAVDALGLAEDSIDPRLRAHPGMNLALEAKLDLLRTSLEAIAERFESVTYQEYLRRAPPG</sequence>
<dbReference type="Gene3D" id="3.20.20.370">
    <property type="entry name" value="Glycoside hydrolase/deacetylase"/>
    <property type="match status" value="1"/>
</dbReference>
<name>A0A538U4I6_UNCEI</name>
<dbReference type="PANTHER" id="PTHR47561:SF1">
    <property type="entry name" value="POLYSACCHARIDE DEACETYLASE FAMILY PROTEIN (AFU_ORTHOLOGUE AFUA_6G05030)"/>
    <property type="match status" value="1"/>
</dbReference>
<dbReference type="PROSITE" id="PS51677">
    <property type="entry name" value="NODB"/>
    <property type="match status" value="1"/>
</dbReference>
<evidence type="ECO:0000313" key="2">
    <source>
        <dbReference type="EMBL" id="TMQ70814.1"/>
    </source>
</evidence>
<evidence type="ECO:0000259" key="1">
    <source>
        <dbReference type="PROSITE" id="PS51677"/>
    </source>
</evidence>
<comment type="caution">
    <text evidence="2">The sequence shown here is derived from an EMBL/GenBank/DDBJ whole genome shotgun (WGS) entry which is preliminary data.</text>
</comment>
<feature type="domain" description="NodB homology" evidence="1">
    <location>
        <begin position="23"/>
        <end position="230"/>
    </location>
</feature>
<accession>A0A538U4I6</accession>
<dbReference type="GO" id="GO:0005975">
    <property type="term" value="P:carbohydrate metabolic process"/>
    <property type="evidence" value="ECO:0007669"/>
    <property type="project" value="InterPro"/>
</dbReference>
<dbReference type="InterPro" id="IPR002509">
    <property type="entry name" value="NODB_dom"/>
</dbReference>
<organism evidence="2 3">
    <name type="scientific">Eiseniibacteriota bacterium</name>
    <dbReference type="NCBI Taxonomy" id="2212470"/>
    <lineage>
        <taxon>Bacteria</taxon>
        <taxon>Candidatus Eiseniibacteriota</taxon>
    </lineage>
</organism>
<dbReference type="AlphaFoldDB" id="A0A538U4I6"/>
<proteinExistence type="predicted"/>
<dbReference type="GO" id="GO:0016810">
    <property type="term" value="F:hydrolase activity, acting on carbon-nitrogen (but not peptide) bonds"/>
    <property type="evidence" value="ECO:0007669"/>
    <property type="project" value="InterPro"/>
</dbReference>
<dbReference type="Pfam" id="PF01522">
    <property type="entry name" value="Polysacc_deac_1"/>
    <property type="match status" value="1"/>
</dbReference>
<dbReference type="SUPFAM" id="SSF88713">
    <property type="entry name" value="Glycoside hydrolase/deacetylase"/>
    <property type="match status" value="1"/>
</dbReference>
<dbReference type="PANTHER" id="PTHR47561">
    <property type="entry name" value="POLYSACCHARIDE DEACETYLASE FAMILY PROTEIN (AFU_ORTHOLOGUE AFUA_6G05030)"/>
    <property type="match status" value="1"/>
</dbReference>